<dbReference type="Proteomes" id="UP000027265">
    <property type="component" value="Unassembled WGS sequence"/>
</dbReference>
<evidence type="ECO:0000313" key="2">
    <source>
        <dbReference type="Proteomes" id="UP000027265"/>
    </source>
</evidence>
<gene>
    <name evidence="1" type="ORF">JAAARDRAFT_48552</name>
</gene>
<dbReference type="HOGENOM" id="CLU_1447889_0_0_1"/>
<protein>
    <submittedName>
        <fullName evidence="1">Uncharacterized protein</fullName>
    </submittedName>
</protein>
<dbReference type="EMBL" id="KL197724">
    <property type="protein sequence ID" value="KDQ55646.1"/>
    <property type="molecule type" value="Genomic_DNA"/>
</dbReference>
<keyword evidence="2" id="KW-1185">Reference proteome</keyword>
<sequence length="187" mass="20173">MSRERRESNEFENPIQPKAVKVNLKEPPSNCPDEVWLPGVVRTVVDGLFVEVPTAALPVVVSTSQMEPCHQMASSLETAAFVPVSAGRRKRNVKGKVPENSHWNCRAQGENPALAVAKTGEEAGEGLEEDGAENGGEQLMKTNWEKGIDDGGATVDDTPALRFRMGTASNTSEFEGEGGNTRRIVAK</sequence>
<dbReference type="AlphaFoldDB" id="A0A067PZ63"/>
<dbReference type="InParanoid" id="A0A067PZ63"/>
<accession>A0A067PZ63</accession>
<proteinExistence type="predicted"/>
<evidence type="ECO:0000313" key="1">
    <source>
        <dbReference type="EMBL" id="KDQ55646.1"/>
    </source>
</evidence>
<name>A0A067PZ63_9AGAM</name>
<reference evidence="2" key="1">
    <citation type="journal article" date="2014" name="Proc. Natl. Acad. Sci. U.S.A.">
        <title>Extensive sampling of basidiomycete genomes demonstrates inadequacy of the white-rot/brown-rot paradigm for wood decay fungi.</title>
        <authorList>
            <person name="Riley R."/>
            <person name="Salamov A.A."/>
            <person name="Brown D.W."/>
            <person name="Nagy L.G."/>
            <person name="Floudas D."/>
            <person name="Held B.W."/>
            <person name="Levasseur A."/>
            <person name="Lombard V."/>
            <person name="Morin E."/>
            <person name="Otillar R."/>
            <person name="Lindquist E.A."/>
            <person name="Sun H."/>
            <person name="LaButti K.M."/>
            <person name="Schmutz J."/>
            <person name="Jabbour D."/>
            <person name="Luo H."/>
            <person name="Baker S.E."/>
            <person name="Pisabarro A.G."/>
            <person name="Walton J.D."/>
            <person name="Blanchette R.A."/>
            <person name="Henrissat B."/>
            <person name="Martin F."/>
            <person name="Cullen D."/>
            <person name="Hibbett D.S."/>
            <person name="Grigoriev I.V."/>
        </authorList>
    </citation>
    <scope>NUCLEOTIDE SEQUENCE [LARGE SCALE GENOMIC DNA]</scope>
    <source>
        <strain evidence="2">MUCL 33604</strain>
    </source>
</reference>
<organism evidence="1 2">
    <name type="scientific">Jaapia argillacea MUCL 33604</name>
    <dbReference type="NCBI Taxonomy" id="933084"/>
    <lineage>
        <taxon>Eukaryota</taxon>
        <taxon>Fungi</taxon>
        <taxon>Dikarya</taxon>
        <taxon>Basidiomycota</taxon>
        <taxon>Agaricomycotina</taxon>
        <taxon>Agaricomycetes</taxon>
        <taxon>Agaricomycetidae</taxon>
        <taxon>Jaapiales</taxon>
        <taxon>Jaapiaceae</taxon>
        <taxon>Jaapia</taxon>
    </lineage>
</organism>